<dbReference type="GO" id="GO:0016874">
    <property type="term" value="F:ligase activity"/>
    <property type="evidence" value="ECO:0007669"/>
    <property type="project" value="UniProtKB-KW"/>
</dbReference>
<dbReference type="PANTHER" id="PTHR22696:SF1">
    <property type="entry name" value="E3 UBIQUITIN-PROTEIN LIGASE RNF26"/>
    <property type="match status" value="1"/>
</dbReference>
<dbReference type="RefSeq" id="XP_033653080.1">
    <property type="nucleotide sequence ID" value="XM_033800961.1"/>
</dbReference>
<dbReference type="Gene3D" id="3.30.40.10">
    <property type="entry name" value="Zinc/RING finger domain, C3HC4 (zinc finger)"/>
    <property type="match status" value="1"/>
</dbReference>
<feature type="compositionally biased region" description="Polar residues" evidence="1">
    <location>
        <begin position="756"/>
        <end position="783"/>
    </location>
</feature>
<accession>A0A6A6JG68</accession>
<evidence type="ECO:0000313" key="3">
    <source>
        <dbReference type="EMBL" id="KAF2275541.1"/>
    </source>
</evidence>
<dbReference type="CDD" id="cd16616">
    <property type="entry name" value="mRING-HC-C4C4_Asi1p-like"/>
    <property type="match status" value="1"/>
</dbReference>
<feature type="transmembrane region" description="Helical" evidence="2">
    <location>
        <begin position="361"/>
        <end position="380"/>
    </location>
</feature>
<evidence type="ECO:0000256" key="1">
    <source>
        <dbReference type="SAM" id="MobiDB-lite"/>
    </source>
</evidence>
<protein>
    <submittedName>
        <fullName evidence="3">Ubiquitin-protein ligase-like protein</fullName>
    </submittedName>
</protein>
<proteinExistence type="predicted"/>
<dbReference type="GO" id="GO:0006511">
    <property type="term" value="P:ubiquitin-dependent protein catabolic process"/>
    <property type="evidence" value="ECO:0007669"/>
    <property type="project" value="TreeGrafter"/>
</dbReference>
<feature type="compositionally biased region" description="Basic and acidic residues" evidence="1">
    <location>
        <begin position="565"/>
        <end position="578"/>
    </location>
</feature>
<dbReference type="GO" id="GO:0061630">
    <property type="term" value="F:ubiquitin protein ligase activity"/>
    <property type="evidence" value="ECO:0007669"/>
    <property type="project" value="TreeGrafter"/>
</dbReference>
<keyword evidence="3" id="KW-0436">Ligase</keyword>
<keyword evidence="2" id="KW-1133">Transmembrane helix</keyword>
<dbReference type="Proteomes" id="UP000800097">
    <property type="component" value="Unassembled WGS sequence"/>
</dbReference>
<keyword evidence="4" id="KW-1185">Reference proteome</keyword>
<keyword evidence="2" id="KW-0472">Membrane</keyword>
<gene>
    <name evidence="3" type="ORF">EI97DRAFT_459015</name>
</gene>
<dbReference type="GeneID" id="54554136"/>
<name>A0A6A6JG68_WESOR</name>
<dbReference type="EMBL" id="ML986496">
    <property type="protein sequence ID" value="KAF2275541.1"/>
    <property type="molecule type" value="Genomic_DNA"/>
</dbReference>
<feature type="transmembrane region" description="Helical" evidence="2">
    <location>
        <begin position="401"/>
        <end position="431"/>
    </location>
</feature>
<feature type="compositionally biased region" description="Polar residues" evidence="1">
    <location>
        <begin position="553"/>
        <end position="562"/>
    </location>
</feature>
<evidence type="ECO:0000256" key="2">
    <source>
        <dbReference type="SAM" id="Phobius"/>
    </source>
</evidence>
<dbReference type="OrthoDB" id="66726at2759"/>
<reference evidence="3" key="1">
    <citation type="journal article" date="2020" name="Stud. Mycol.">
        <title>101 Dothideomycetes genomes: a test case for predicting lifestyles and emergence of pathogens.</title>
        <authorList>
            <person name="Haridas S."/>
            <person name="Albert R."/>
            <person name="Binder M."/>
            <person name="Bloem J."/>
            <person name="Labutti K."/>
            <person name="Salamov A."/>
            <person name="Andreopoulos B."/>
            <person name="Baker S."/>
            <person name="Barry K."/>
            <person name="Bills G."/>
            <person name="Bluhm B."/>
            <person name="Cannon C."/>
            <person name="Castanera R."/>
            <person name="Culley D."/>
            <person name="Daum C."/>
            <person name="Ezra D."/>
            <person name="Gonzalez J."/>
            <person name="Henrissat B."/>
            <person name="Kuo A."/>
            <person name="Liang C."/>
            <person name="Lipzen A."/>
            <person name="Lutzoni F."/>
            <person name="Magnuson J."/>
            <person name="Mondo S."/>
            <person name="Nolan M."/>
            <person name="Ohm R."/>
            <person name="Pangilinan J."/>
            <person name="Park H.-J."/>
            <person name="Ramirez L."/>
            <person name="Alfaro M."/>
            <person name="Sun H."/>
            <person name="Tritt A."/>
            <person name="Yoshinaga Y."/>
            <person name="Zwiers L.-H."/>
            <person name="Turgeon B."/>
            <person name="Goodwin S."/>
            <person name="Spatafora J."/>
            <person name="Crous P."/>
            <person name="Grigoriev I."/>
        </authorList>
    </citation>
    <scope>NUCLEOTIDE SEQUENCE</scope>
    <source>
        <strain evidence="3">CBS 379.55</strain>
    </source>
</reference>
<feature type="region of interest" description="Disordered" evidence="1">
    <location>
        <begin position="756"/>
        <end position="785"/>
    </location>
</feature>
<feature type="region of interest" description="Disordered" evidence="1">
    <location>
        <begin position="549"/>
        <end position="589"/>
    </location>
</feature>
<dbReference type="PANTHER" id="PTHR22696">
    <property type="entry name" value="E3 UBIQUITIN-PROTEIN LIGASE RNF26"/>
    <property type="match status" value="1"/>
</dbReference>
<evidence type="ECO:0000313" key="4">
    <source>
        <dbReference type="Proteomes" id="UP000800097"/>
    </source>
</evidence>
<dbReference type="Pfam" id="PF13920">
    <property type="entry name" value="zf-C3HC4_3"/>
    <property type="match status" value="1"/>
</dbReference>
<feature type="region of interest" description="Disordered" evidence="1">
    <location>
        <begin position="729"/>
        <end position="748"/>
    </location>
</feature>
<sequence>MDQFVFRSSLTNATAYLPSPADLLLVFPRLLYRAGLVPDHFDGLVAKIRSGGPNIAGPTAANVTNATLLSSTLANTANTFVQQSTAAATAGATSPQSDTYDMILAFKHVGTLFEYLATKYAIATMATAILLNRTQFYASSRIPLSFRKLHVRFVLYIVPILLFLHRAQSLLRAVRCQTSPSWSTIQYGSPGAYLDTDFAGEGGFLFRMSSALLLQEPLGTSCAAVGMLPTEPNLTRASGSLRLIWPFFVSLAFSAFVETLSCALQGRRPLHETGMTLFEHSLAFAEAEALVTKPLSIDWAQLWKPRNVPAPDGTVVPLPRSQLLNMANVPPEVLLLSIISSFSHLTSHVLAMLGLRAKLRLITTSIWASAYMSALTWMFLRAGNLPFQGLQKGVVRFHAMCAMGFLPHIFILIGILACGTIYGLAFILTVLSPPPGQAPASSLQERFWVAYRNLHANIHLSAITPITISMQDDFYTAIIKIGFTILTAASEAVYLNEGTKVRVESMSWLEKKKLSEYLARRRRFRQSLVPVPPELLRDTMGEGIEAVDIPGTNAASTGNPSSGYARERKTRQNNDRLAAHKSAVGPDGGVGARQREGRFLLAYQFLNGICRLLLAIQARAMFAVLRSLRIRYRPAWLRRLAGPGPVDETGQKALSSKIPPWARSSQPWSWVDELMQEHPLEDLDVEDYVREGLRRTGTYDDWGAEHGEELMDHYLYSWWKQGGQWGDVDTSGDYEPEVNDEDEDDTTSVVSMSTNASEWSDISDGQRTPTQAHFTSTRESTPQPAMLDISRLAHLLDPKTREDREEARLLSRSLQSPGIMTRSRFRREKEKEEMRLLTSSRLPINLATDAHMSDEDEEKLLEQFILDRRHVAGSNRADGGAGSSTWDSGAEGMGSEGPQCVVCQLAPRTILVWPCGCLSLCDECRVGLAAKNYTTCVCCRANVVAYSRLYVP</sequence>
<dbReference type="InterPro" id="IPR013083">
    <property type="entry name" value="Znf_RING/FYVE/PHD"/>
</dbReference>
<organism evidence="3 4">
    <name type="scientific">Westerdykella ornata</name>
    <dbReference type="NCBI Taxonomy" id="318751"/>
    <lineage>
        <taxon>Eukaryota</taxon>
        <taxon>Fungi</taxon>
        <taxon>Dikarya</taxon>
        <taxon>Ascomycota</taxon>
        <taxon>Pezizomycotina</taxon>
        <taxon>Dothideomycetes</taxon>
        <taxon>Pleosporomycetidae</taxon>
        <taxon>Pleosporales</taxon>
        <taxon>Sporormiaceae</taxon>
        <taxon>Westerdykella</taxon>
    </lineage>
</organism>
<dbReference type="GO" id="GO:0016567">
    <property type="term" value="P:protein ubiquitination"/>
    <property type="evidence" value="ECO:0007669"/>
    <property type="project" value="TreeGrafter"/>
</dbReference>
<keyword evidence="2" id="KW-0812">Transmembrane</keyword>
<dbReference type="AlphaFoldDB" id="A0A6A6JG68"/>
<feature type="compositionally biased region" description="Acidic residues" evidence="1">
    <location>
        <begin position="730"/>
        <end position="746"/>
    </location>
</feature>